<evidence type="ECO:0000256" key="1">
    <source>
        <dbReference type="SAM" id="Coils"/>
    </source>
</evidence>
<feature type="coiled-coil region" evidence="1">
    <location>
        <begin position="88"/>
        <end position="115"/>
    </location>
</feature>
<organism evidence="2 3">
    <name type="scientific">Teichococcus aestuarii</name>
    <dbReference type="NCBI Taxonomy" id="568898"/>
    <lineage>
        <taxon>Bacteria</taxon>
        <taxon>Pseudomonadati</taxon>
        <taxon>Pseudomonadota</taxon>
        <taxon>Alphaproteobacteria</taxon>
        <taxon>Acetobacterales</taxon>
        <taxon>Roseomonadaceae</taxon>
        <taxon>Roseomonas</taxon>
    </lineage>
</organism>
<gene>
    <name evidence="2" type="ORF">CR165_18380</name>
</gene>
<reference evidence="3" key="1">
    <citation type="submission" date="2017-10" db="EMBL/GenBank/DDBJ databases">
        <authorList>
            <person name="Toshchakov S.V."/>
            <person name="Goeva M.A."/>
        </authorList>
    </citation>
    <scope>NUCLEOTIDE SEQUENCE [LARGE SCALE GENOMIC DNA]</scope>
    <source>
        <strain evidence="3">JR1/69-1-13</strain>
    </source>
</reference>
<keyword evidence="3" id="KW-1185">Reference proteome</keyword>
<dbReference type="AlphaFoldDB" id="A0A2U1V0H8"/>
<dbReference type="OrthoDB" id="8702396at2"/>
<dbReference type="RefSeq" id="WP_109518404.1">
    <property type="nucleotide sequence ID" value="NZ_PDOA01000015.1"/>
</dbReference>
<keyword evidence="1" id="KW-0175">Coiled coil</keyword>
<evidence type="ECO:0000313" key="2">
    <source>
        <dbReference type="EMBL" id="PWC27410.1"/>
    </source>
</evidence>
<dbReference type="EMBL" id="PDOA01000015">
    <property type="protein sequence ID" value="PWC27410.1"/>
    <property type="molecule type" value="Genomic_DNA"/>
</dbReference>
<evidence type="ECO:0000313" key="3">
    <source>
        <dbReference type="Proteomes" id="UP000245048"/>
    </source>
</evidence>
<comment type="caution">
    <text evidence="2">The sequence shown here is derived from an EMBL/GenBank/DDBJ whole genome shotgun (WGS) entry which is preliminary data.</text>
</comment>
<protein>
    <submittedName>
        <fullName evidence="2">Uncharacterized protein</fullName>
    </submittedName>
</protein>
<dbReference type="Proteomes" id="UP000245048">
    <property type="component" value="Unassembled WGS sequence"/>
</dbReference>
<accession>A0A2U1V0H8</accession>
<name>A0A2U1V0H8_9PROT</name>
<proteinExistence type="predicted"/>
<sequence length="154" mass="17575">MAPNSKPRLTDGDVQTIRALLEVWEGPLTWELLMGRVALVLGRSYSRQALDGHEAIKAAYQARKRRNRAIRESLRKGKVATDEVPPEFAAALRRAEAAELRVQALEQIIERYRGKFVCWLYNARNFGMTEEQLNAQLPRTDQVTGALWSKRKKA</sequence>